<name>A0AAW1YDV9_RUBAR</name>
<dbReference type="AlphaFoldDB" id="A0AAW1YDV9"/>
<accession>A0AAW1YDV9</accession>
<keyword evidence="3" id="KW-1185">Reference proteome</keyword>
<dbReference type="EMBL" id="JBEDUW010000001">
    <property type="protein sequence ID" value="KAK9947416.1"/>
    <property type="molecule type" value="Genomic_DNA"/>
</dbReference>
<gene>
    <name evidence="2" type="ORF">M0R45_003042</name>
</gene>
<evidence type="ECO:0000256" key="1">
    <source>
        <dbReference type="SAM" id="MobiDB-lite"/>
    </source>
</evidence>
<comment type="caution">
    <text evidence="2">The sequence shown here is derived from an EMBL/GenBank/DDBJ whole genome shotgun (WGS) entry which is preliminary data.</text>
</comment>
<organism evidence="2 3">
    <name type="scientific">Rubus argutus</name>
    <name type="common">Southern blackberry</name>
    <dbReference type="NCBI Taxonomy" id="59490"/>
    <lineage>
        <taxon>Eukaryota</taxon>
        <taxon>Viridiplantae</taxon>
        <taxon>Streptophyta</taxon>
        <taxon>Embryophyta</taxon>
        <taxon>Tracheophyta</taxon>
        <taxon>Spermatophyta</taxon>
        <taxon>Magnoliopsida</taxon>
        <taxon>eudicotyledons</taxon>
        <taxon>Gunneridae</taxon>
        <taxon>Pentapetalae</taxon>
        <taxon>rosids</taxon>
        <taxon>fabids</taxon>
        <taxon>Rosales</taxon>
        <taxon>Rosaceae</taxon>
        <taxon>Rosoideae</taxon>
        <taxon>Rosoideae incertae sedis</taxon>
        <taxon>Rubus</taxon>
    </lineage>
</organism>
<proteinExistence type="predicted"/>
<evidence type="ECO:0000313" key="3">
    <source>
        <dbReference type="Proteomes" id="UP001457282"/>
    </source>
</evidence>
<sequence length="122" mass="13424">MDIGMAHIKFKWAETTERDHSRSKALGLRSPIPILGYSSLTLKFFSWRRFTDSTANVNREEHVDLQQQPLQRNSASSSGGENPANQAASRVSDGSAFAGDSGARVVPIRTVCCQSPTIRACW</sequence>
<feature type="region of interest" description="Disordered" evidence="1">
    <location>
        <begin position="61"/>
        <end position="100"/>
    </location>
</feature>
<dbReference type="Proteomes" id="UP001457282">
    <property type="component" value="Unassembled WGS sequence"/>
</dbReference>
<evidence type="ECO:0000313" key="2">
    <source>
        <dbReference type="EMBL" id="KAK9947416.1"/>
    </source>
</evidence>
<reference evidence="2 3" key="1">
    <citation type="journal article" date="2023" name="G3 (Bethesda)">
        <title>A chromosome-length genome assembly and annotation of blackberry (Rubus argutus, cv. 'Hillquist').</title>
        <authorList>
            <person name="Bruna T."/>
            <person name="Aryal R."/>
            <person name="Dudchenko O."/>
            <person name="Sargent D.J."/>
            <person name="Mead D."/>
            <person name="Buti M."/>
            <person name="Cavallini A."/>
            <person name="Hytonen T."/>
            <person name="Andres J."/>
            <person name="Pham M."/>
            <person name="Weisz D."/>
            <person name="Mascagni F."/>
            <person name="Usai G."/>
            <person name="Natali L."/>
            <person name="Bassil N."/>
            <person name="Fernandez G.E."/>
            <person name="Lomsadze A."/>
            <person name="Armour M."/>
            <person name="Olukolu B."/>
            <person name="Poorten T."/>
            <person name="Britton C."/>
            <person name="Davik J."/>
            <person name="Ashrafi H."/>
            <person name="Aiden E.L."/>
            <person name="Borodovsky M."/>
            <person name="Worthington M."/>
        </authorList>
    </citation>
    <scope>NUCLEOTIDE SEQUENCE [LARGE SCALE GENOMIC DNA]</scope>
    <source>
        <strain evidence="2">PI 553951</strain>
    </source>
</reference>
<protein>
    <submittedName>
        <fullName evidence="2">Uncharacterized protein</fullName>
    </submittedName>
</protein>
<feature type="compositionally biased region" description="Polar residues" evidence="1">
    <location>
        <begin position="65"/>
        <end position="89"/>
    </location>
</feature>